<evidence type="ECO:0008006" key="10">
    <source>
        <dbReference type="Google" id="ProtNLM"/>
    </source>
</evidence>
<evidence type="ECO:0000256" key="6">
    <source>
        <dbReference type="ARBA" id="ARBA00023136"/>
    </source>
</evidence>
<accession>A0A2W0HCD6</accession>
<evidence type="ECO:0000256" key="2">
    <source>
        <dbReference type="ARBA" id="ARBA00006386"/>
    </source>
</evidence>
<feature type="transmembrane region" description="Helical" evidence="7">
    <location>
        <begin position="128"/>
        <end position="151"/>
    </location>
</feature>
<dbReference type="InterPro" id="IPR052923">
    <property type="entry name" value="UPF0718"/>
</dbReference>
<evidence type="ECO:0000313" key="9">
    <source>
        <dbReference type="Proteomes" id="UP000248066"/>
    </source>
</evidence>
<feature type="transmembrane region" description="Helical" evidence="7">
    <location>
        <begin position="263"/>
        <end position="279"/>
    </location>
</feature>
<sequence>MKPHQVRAFGKDLIGMGLLLLFLILFLFSDRLSSTQYIQDLPGAWVNVNTLFLSIVIEAVPFILLGVFVSAMIQIYVSEETIQRYLPKNAIGALFPAAVLGAIFPLCECAIVPVVARLVKKGMPLHVGVVFLVAAPILNPIVFASTFFAFGSNWTHPVLLSRMGLAFILSIIIGFVLYMLFKNTRQLRAQAQSLTDHAHNHEHNHTHSSGGKPTFMTRIKETVYHAVDEFFLMGKYLILGALIAAMFQTFLDRSLLQTIGANEYSSTLVMMGFAYLLSLCSEADAFVAASFPQFSAGSLIAFLVYGPMLDLKNTFMLFAYFRVKFVIAFMITVTITVFLSILFVNRFVLPNWYMWF</sequence>
<feature type="transmembrane region" description="Helical" evidence="7">
    <location>
        <begin position="285"/>
        <end position="305"/>
    </location>
</feature>
<protein>
    <recommendedName>
        <fullName evidence="10">Permease</fullName>
    </recommendedName>
</protein>
<comment type="similarity">
    <text evidence="2">Belongs to the UPF0718 family.</text>
</comment>
<reference evidence="8 9" key="1">
    <citation type="submission" date="2017-10" db="EMBL/GenBank/DDBJ databases">
        <title>Bacillus sp. nov., a halophilic bacterium isolated from a Yangshapao Lake.</title>
        <authorList>
            <person name="Wang H."/>
        </authorList>
    </citation>
    <scope>NUCLEOTIDE SEQUENCE [LARGE SCALE GENOMIC DNA]</scope>
    <source>
        <strain evidence="8 9">YSP-3</strain>
    </source>
</reference>
<evidence type="ECO:0000256" key="5">
    <source>
        <dbReference type="ARBA" id="ARBA00022989"/>
    </source>
</evidence>
<evidence type="ECO:0000313" key="8">
    <source>
        <dbReference type="EMBL" id="PYZ98516.1"/>
    </source>
</evidence>
<dbReference type="Pfam" id="PF03773">
    <property type="entry name" value="ArsP_1"/>
    <property type="match status" value="1"/>
</dbReference>
<keyword evidence="4 7" id="KW-0812">Transmembrane</keyword>
<feature type="transmembrane region" description="Helical" evidence="7">
    <location>
        <begin position="325"/>
        <end position="348"/>
    </location>
</feature>
<name>A0A2W0HCD6_9BACI</name>
<organism evidence="8 9">
    <name type="scientific">Alteribacter lacisalsi</name>
    <dbReference type="NCBI Taxonomy" id="2045244"/>
    <lineage>
        <taxon>Bacteria</taxon>
        <taxon>Bacillati</taxon>
        <taxon>Bacillota</taxon>
        <taxon>Bacilli</taxon>
        <taxon>Bacillales</taxon>
        <taxon>Bacillaceae</taxon>
        <taxon>Alteribacter</taxon>
    </lineage>
</organism>
<dbReference type="PANTHER" id="PTHR34184">
    <property type="entry name" value="UPF0718 PROTEIN YCGR"/>
    <property type="match status" value="1"/>
</dbReference>
<evidence type="ECO:0000256" key="7">
    <source>
        <dbReference type="SAM" id="Phobius"/>
    </source>
</evidence>
<feature type="transmembrane region" description="Helical" evidence="7">
    <location>
        <begin position="89"/>
        <end position="116"/>
    </location>
</feature>
<dbReference type="InterPro" id="IPR005524">
    <property type="entry name" value="DUF318"/>
</dbReference>
<feature type="transmembrane region" description="Helical" evidence="7">
    <location>
        <begin position="51"/>
        <end position="77"/>
    </location>
</feature>
<dbReference type="AlphaFoldDB" id="A0A2W0HCD6"/>
<dbReference type="GO" id="GO:0005886">
    <property type="term" value="C:plasma membrane"/>
    <property type="evidence" value="ECO:0007669"/>
    <property type="project" value="UniProtKB-SubCell"/>
</dbReference>
<keyword evidence="3" id="KW-1003">Cell membrane</keyword>
<dbReference type="RefSeq" id="WP_110518465.1">
    <property type="nucleotide sequence ID" value="NZ_PDOF01000001.1"/>
</dbReference>
<proteinExistence type="inferred from homology"/>
<dbReference type="PANTHER" id="PTHR34184:SF4">
    <property type="entry name" value="UPF0718 PROTEIN YCGR"/>
    <property type="match status" value="1"/>
</dbReference>
<keyword evidence="9" id="KW-1185">Reference proteome</keyword>
<evidence type="ECO:0000256" key="3">
    <source>
        <dbReference type="ARBA" id="ARBA00022475"/>
    </source>
</evidence>
<dbReference type="OrthoDB" id="9810876at2"/>
<comment type="subcellular location">
    <subcellularLocation>
        <location evidence="1">Cell membrane</location>
        <topology evidence="1">Multi-pass membrane protein</topology>
    </subcellularLocation>
</comment>
<keyword evidence="5 7" id="KW-1133">Transmembrane helix</keyword>
<dbReference type="EMBL" id="PDOF01000001">
    <property type="protein sequence ID" value="PYZ98516.1"/>
    <property type="molecule type" value="Genomic_DNA"/>
</dbReference>
<comment type="caution">
    <text evidence="8">The sequence shown here is derived from an EMBL/GenBank/DDBJ whole genome shotgun (WGS) entry which is preliminary data.</text>
</comment>
<feature type="transmembrane region" description="Helical" evidence="7">
    <location>
        <begin position="230"/>
        <end position="251"/>
    </location>
</feature>
<evidence type="ECO:0000256" key="1">
    <source>
        <dbReference type="ARBA" id="ARBA00004651"/>
    </source>
</evidence>
<gene>
    <name evidence="8" type="ORF">CR205_07990</name>
</gene>
<dbReference type="Proteomes" id="UP000248066">
    <property type="component" value="Unassembled WGS sequence"/>
</dbReference>
<keyword evidence="6 7" id="KW-0472">Membrane</keyword>
<feature type="transmembrane region" description="Helical" evidence="7">
    <location>
        <begin position="163"/>
        <end position="181"/>
    </location>
</feature>
<evidence type="ECO:0000256" key="4">
    <source>
        <dbReference type="ARBA" id="ARBA00022692"/>
    </source>
</evidence>